<dbReference type="InterPro" id="IPR036249">
    <property type="entry name" value="Thioredoxin-like_sf"/>
</dbReference>
<keyword evidence="3" id="KW-1185">Reference proteome</keyword>
<dbReference type="Pfam" id="PF01323">
    <property type="entry name" value="DSBA"/>
    <property type="match status" value="1"/>
</dbReference>
<dbReference type="RefSeq" id="WP_191268140.1">
    <property type="nucleotide sequence ID" value="NZ_BMXJ01000002.1"/>
</dbReference>
<comment type="caution">
    <text evidence="2">The sequence shown here is derived from an EMBL/GenBank/DDBJ whole genome shotgun (WGS) entry which is preliminary data.</text>
</comment>
<reference evidence="2 3" key="1">
    <citation type="submission" date="2020-10" db="EMBL/GenBank/DDBJ databases">
        <title>Sequencing the genomes of 1000 actinobacteria strains.</title>
        <authorList>
            <person name="Klenk H.-P."/>
        </authorList>
    </citation>
    <scope>NUCLEOTIDE SEQUENCE [LARGE SCALE GENOMIC DNA]</scope>
    <source>
        <strain evidence="2 3">DSM 45157</strain>
    </source>
</reference>
<accession>A0ABR9HCV3</accession>
<dbReference type="PANTHER" id="PTHR13887:SF41">
    <property type="entry name" value="THIOREDOXIN SUPERFAMILY PROTEIN"/>
    <property type="match status" value="1"/>
</dbReference>
<protein>
    <submittedName>
        <fullName evidence="2">DsbA family dithiol-disulfide isomerase</fullName>
    </submittedName>
</protein>
<dbReference type="InterPro" id="IPR001853">
    <property type="entry name" value="DSBA-like_thioredoxin_dom"/>
</dbReference>
<keyword evidence="2" id="KW-0413">Isomerase</keyword>
<evidence type="ECO:0000313" key="2">
    <source>
        <dbReference type="EMBL" id="MBE1456858.1"/>
    </source>
</evidence>
<dbReference type="PANTHER" id="PTHR13887">
    <property type="entry name" value="GLUTATHIONE S-TRANSFERASE KAPPA"/>
    <property type="match status" value="1"/>
</dbReference>
<sequence length="212" mass="22750">MTTVTVWADVRCPWCWMGHRQLGAAVRRLGADRGVTVIRRSYLLEPTGPDGPAPTVREAALTSWGMDRAGWEAMRERVAAAARRDGLAIDMDGVRNVDSRPVHRLLKLAEARGADPDLAWDLAFSALLERHEDVADPAVLRRLGAAFGLDPAEADGLSDSDGFAEQVGADHRAAAEHGVRSVPAFVHGDRVLSGRRGAGELAAFLSGEGVVR</sequence>
<gene>
    <name evidence="2" type="ORF">H4W79_001072</name>
</gene>
<dbReference type="SUPFAM" id="SSF52833">
    <property type="entry name" value="Thioredoxin-like"/>
    <property type="match status" value="1"/>
</dbReference>
<organism evidence="2 3">
    <name type="scientific">Nocardiopsis terrae</name>
    <dbReference type="NCBI Taxonomy" id="372655"/>
    <lineage>
        <taxon>Bacteria</taxon>
        <taxon>Bacillati</taxon>
        <taxon>Actinomycetota</taxon>
        <taxon>Actinomycetes</taxon>
        <taxon>Streptosporangiales</taxon>
        <taxon>Nocardiopsidaceae</taxon>
        <taxon>Nocardiopsis</taxon>
    </lineage>
</organism>
<dbReference type="Gene3D" id="3.40.30.10">
    <property type="entry name" value="Glutaredoxin"/>
    <property type="match status" value="1"/>
</dbReference>
<feature type="domain" description="DSBA-like thioredoxin" evidence="1">
    <location>
        <begin position="3"/>
        <end position="196"/>
    </location>
</feature>
<dbReference type="EMBL" id="JADBDY010000001">
    <property type="protein sequence ID" value="MBE1456858.1"/>
    <property type="molecule type" value="Genomic_DNA"/>
</dbReference>
<evidence type="ECO:0000313" key="3">
    <source>
        <dbReference type="Proteomes" id="UP000598217"/>
    </source>
</evidence>
<dbReference type="GO" id="GO:0016853">
    <property type="term" value="F:isomerase activity"/>
    <property type="evidence" value="ECO:0007669"/>
    <property type="project" value="UniProtKB-KW"/>
</dbReference>
<proteinExistence type="predicted"/>
<dbReference type="Proteomes" id="UP000598217">
    <property type="component" value="Unassembled WGS sequence"/>
</dbReference>
<evidence type="ECO:0000259" key="1">
    <source>
        <dbReference type="Pfam" id="PF01323"/>
    </source>
</evidence>
<name>A0ABR9HCV3_9ACTN</name>